<name>A0AB40ACF1_DROSZ</name>
<dbReference type="AlphaFoldDB" id="A0AB40ACF1"/>
<dbReference type="Proteomes" id="UP001652628">
    <property type="component" value="Chromosome 3"/>
</dbReference>
<gene>
    <name evidence="3" type="primary">wa-cup</name>
</gene>
<dbReference type="PANTHER" id="PTHR21391">
    <property type="entry name" value="AT04489P-RELATED"/>
    <property type="match status" value="1"/>
</dbReference>
<sequence length="581" mass="68186">MPSTISASESLQAPVAGVKPHLQPWEIIAYSPERQGAMYSDWALHFFSQQRYANGLRYFNNSLDLNPFNAKALMHRSQLKRSMGLAPQALKDCHKAEDLLKSRKPPIHYRNASLEVCDALYESNRLENSKINLHCHLRRFNSSQRKPVVDRLNVLNENFRDTLSEDSTMSVQRLINRMMGSLSKQNKDIKDNCDVVSIMEKEEVHLSPLEIARRKRHFKIYNQSYLNKCWVDVAFIKRLRDDPNVQPKHCQKSSEYLGKLLASNYKAERTLTKMLHTRCPMYALNRQKYPDEGFYQRQKEENLYRIQYQTRRNMFKILRSIRLLIRVGEINKLSTFIEEVMGEYVTTKTHRVMPWKFEFTNEVYNYLALARINEYKIPSNMTVLQGRQRLLTLFRLPVNNSQGMRKSKLKQPYTLNITRSATTDPKAEKFKKQVARLENRMRFAEYHIERAYLLHELAQEHLDFNSFDVACSMARKSLEEAIKCKSIIWSFLGLIIICKAHAILGKIEQEKEILTEAFELAKKMKNLDLCLFIDICMRVNAEEMEMKRMTMTSDLASKKKSIGSKMFQSNDQVNEDRNQIT</sequence>
<protein>
    <submittedName>
        <fullName evidence="3">Outer dynein arm-docking complex subunit 4 isoform X1</fullName>
    </submittedName>
</protein>
<dbReference type="RefSeq" id="XP_036675195.3">
    <property type="nucleotide sequence ID" value="XM_036819300.3"/>
</dbReference>
<accession>A0AB40ACF1</accession>
<organism evidence="2 3">
    <name type="scientific">Drosophila suzukii</name>
    <name type="common">Spotted-wing drosophila fruit fly</name>
    <dbReference type="NCBI Taxonomy" id="28584"/>
    <lineage>
        <taxon>Eukaryota</taxon>
        <taxon>Metazoa</taxon>
        <taxon>Ecdysozoa</taxon>
        <taxon>Arthropoda</taxon>
        <taxon>Hexapoda</taxon>
        <taxon>Insecta</taxon>
        <taxon>Pterygota</taxon>
        <taxon>Neoptera</taxon>
        <taxon>Endopterygota</taxon>
        <taxon>Diptera</taxon>
        <taxon>Brachycera</taxon>
        <taxon>Muscomorpha</taxon>
        <taxon>Ephydroidea</taxon>
        <taxon>Drosophilidae</taxon>
        <taxon>Drosophila</taxon>
        <taxon>Sophophora</taxon>
    </lineage>
</organism>
<dbReference type="InterPro" id="IPR011990">
    <property type="entry name" value="TPR-like_helical_dom_sf"/>
</dbReference>
<feature type="region of interest" description="Disordered" evidence="1">
    <location>
        <begin position="560"/>
        <end position="581"/>
    </location>
</feature>
<dbReference type="SUPFAM" id="SSF48452">
    <property type="entry name" value="TPR-like"/>
    <property type="match status" value="1"/>
</dbReference>
<evidence type="ECO:0000313" key="3">
    <source>
        <dbReference type="RefSeq" id="XP_036675195.3"/>
    </source>
</evidence>
<keyword evidence="2" id="KW-1185">Reference proteome</keyword>
<dbReference type="GeneID" id="108011262"/>
<proteinExistence type="predicted"/>
<reference evidence="3" key="1">
    <citation type="submission" date="2025-08" db="UniProtKB">
        <authorList>
            <consortium name="RefSeq"/>
        </authorList>
    </citation>
    <scope>IDENTIFICATION</scope>
</reference>
<evidence type="ECO:0000313" key="2">
    <source>
        <dbReference type="Proteomes" id="UP001652628"/>
    </source>
</evidence>
<evidence type="ECO:0000256" key="1">
    <source>
        <dbReference type="SAM" id="MobiDB-lite"/>
    </source>
</evidence>
<dbReference type="PANTHER" id="PTHR21391:SF0">
    <property type="entry name" value="AT04489P-RELATED"/>
    <property type="match status" value="1"/>
</dbReference>
<dbReference type="Gene3D" id="1.25.40.10">
    <property type="entry name" value="Tetratricopeptide repeat domain"/>
    <property type="match status" value="1"/>
</dbReference>